<feature type="transmembrane region" description="Helical" evidence="1">
    <location>
        <begin position="69"/>
        <end position="90"/>
    </location>
</feature>
<name>A0ABX2SZ35_9BACL</name>
<keyword evidence="1" id="KW-1133">Transmembrane helix</keyword>
<dbReference type="Proteomes" id="UP000531840">
    <property type="component" value="Unassembled WGS sequence"/>
</dbReference>
<comment type="caution">
    <text evidence="2">The sequence shown here is derived from an EMBL/GenBank/DDBJ whole genome shotgun (WGS) entry which is preliminary data.</text>
</comment>
<feature type="transmembrane region" description="Helical" evidence="1">
    <location>
        <begin position="37"/>
        <end position="57"/>
    </location>
</feature>
<evidence type="ECO:0000313" key="3">
    <source>
        <dbReference type="Proteomes" id="UP000531840"/>
    </source>
</evidence>
<evidence type="ECO:0000313" key="2">
    <source>
        <dbReference type="EMBL" id="NYS47630.1"/>
    </source>
</evidence>
<accession>A0ABX2SZ35</accession>
<gene>
    <name evidence="2" type="ORF">HZY85_05385</name>
</gene>
<keyword evidence="3" id="KW-1185">Reference proteome</keyword>
<reference evidence="2 3" key="1">
    <citation type="submission" date="2020-07" db="EMBL/GenBank/DDBJ databases">
        <title>MOT database genomes.</title>
        <authorList>
            <person name="Joseph S."/>
            <person name="Aduse-Opoku J."/>
            <person name="Hashim A."/>
            <person name="Wade W."/>
            <person name="Curtis M."/>
        </authorList>
    </citation>
    <scope>NUCLEOTIDE SEQUENCE [LARGE SCALE GENOMIC DNA]</scope>
    <source>
        <strain evidence="2 3">CIP 106318</strain>
    </source>
</reference>
<sequence>MNNFFENKDPQNKFMKIIVAVIVFLIFSFLLSKGYTFIAISIFSLFVFYLLITNYLKELKKIKIYSKKVKYLIITEFSLIILIYILLINHLINYKPSGEKPIILFFAIALGLIIKLVTEILKYKERKSIKE</sequence>
<feature type="transmembrane region" description="Helical" evidence="1">
    <location>
        <begin position="102"/>
        <end position="121"/>
    </location>
</feature>
<dbReference type="RefSeq" id="WP_179941417.1">
    <property type="nucleotide sequence ID" value="NZ_JACBYF010000009.1"/>
</dbReference>
<organism evidence="2 3">
    <name type="scientific">Gemelliphila palaticanis</name>
    <dbReference type="NCBI Taxonomy" id="81950"/>
    <lineage>
        <taxon>Bacteria</taxon>
        <taxon>Bacillati</taxon>
        <taxon>Bacillota</taxon>
        <taxon>Bacilli</taxon>
        <taxon>Bacillales</taxon>
        <taxon>Gemellaceae</taxon>
        <taxon>Gemelliphila</taxon>
    </lineage>
</organism>
<dbReference type="EMBL" id="JACBYF010000009">
    <property type="protein sequence ID" value="NYS47630.1"/>
    <property type="molecule type" value="Genomic_DNA"/>
</dbReference>
<proteinExistence type="predicted"/>
<feature type="transmembrane region" description="Helical" evidence="1">
    <location>
        <begin position="14"/>
        <end position="31"/>
    </location>
</feature>
<keyword evidence="1" id="KW-0812">Transmembrane</keyword>
<evidence type="ECO:0000256" key="1">
    <source>
        <dbReference type="SAM" id="Phobius"/>
    </source>
</evidence>
<keyword evidence="1" id="KW-0472">Membrane</keyword>
<protein>
    <submittedName>
        <fullName evidence="2">Uncharacterized protein</fullName>
    </submittedName>
</protein>